<reference evidence="1 2" key="2">
    <citation type="journal article" date="2022" name="Mol. Ecol. Resour.">
        <title>The genomes of chicory, endive, great burdock and yacon provide insights into Asteraceae paleo-polyploidization history and plant inulin production.</title>
        <authorList>
            <person name="Fan W."/>
            <person name="Wang S."/>
            <person name="Wang H."/>
            <person name="Wang A."/>
            <person name="Jiang F."/>
            <person name="Liu H."/>
            <person name="Zhao H."/>
            <person name="Xu D."/>
            <person name="Zhang Y."/>
        </authorList>
    </citation>
    <scope>NUCLEOTIDE SEQUENCE [LARGE SCALE GENOMIC DNA]</scope>
    <source>
        <strain evidence="2">cv. Yunnan</strain>
        <tissue evidence="1">Leaves</tissue>
    </source>
</reference>
<name>A0ACB9A320_9ASTR</name>
<dbReference type="Proteomes" id="UP001056120">
    <property type="component" value="Linkage Group LG25"/>
</dbReference>
<evidence type="ECO:0000313" key="1">
    <source>
        <dbReference type="EMBL" id="KAI3703803.1"/>
    </source>
</evidence>
<dbReference type="EMBL" id="CM042042">
    <property type="protein sequence ID" value="KAI3703803.1"/>
    <property type="molecule type" value="Genomic_DNA"/>
</dbReference>
<comment type="caution">
    <text evidence="1">The sequence shown here is derived from an EMBL/GenBank/DDBJ whole genome shotgun (WGS) entry which is preliminary data.</text>
</comment>
<reference evidence="2" key="1">
    <citation type="journal article" date="2022" name="Mol. Ecol. Resour.">
        <title>The genomes of chicory, endive, great burdock and yacon provide insights into Asteraceae palaeo-polyploidization history and plant inulin production.</title>
        <authorList>
            <person name="Fan W."/>
            <person name="Wang S."/>
            <person name="Wang H."/>
            <person name="Wang A."/>
            <person name="Jiang F."/>
            <person name="Liu H."/>
            <person name="Zhao H."/>
            <person name="Xu D."/>
            <person name="Zhang Y."/>
        </authorList>
    </citation>
    <scope>NUCLEOTIDE SEQUENCE [LARGE SCALE GENOMIC DNA]</scope>
    <source>
        <strain evidence="2">cv. Yunnan</strain>
    </source>
</reference>
<proteinExistence type="predicted"/>
<protein>
    <submittedName>
        <fullName evidence="1">Uncharacterized protein</fullName>
    </submittedName>
</protein>
<sequence>MDETEVRSGSLGEKRPFEDVVGTDLANKKTRGDDEVRLVAEMVLVLAAMGKMRAGRRPAAVEFKMMAEAREKLAEICGGFAPRDVFPTDAFGTVIEDLGLIRVRETKSGIVPQKMSIAQKLQLTKQKMEKSEVFPLHSATYTPRVTEPCATPHAVQTVPSGKADHAPISSRSFQIHSSVVHASPTSNSRALPYQLPTSEVRPVGSNVLTSSHLGRGSTTPPIERAGRPRLGSDGRSNANSVGDHKASSFNKAGLNNGTHLANINHHMQHHTNFVQPPAANTHNEIAKIVQKILQPHIPVQHPWNPPSRDYMNKALTCQTCKSVINEVDTVLDYALFISTGNNLMPNKLQEMKEDKKTNKKWVTVTRCFFPDDLPDCVGRPCAPEGNEVYESNLETTLAAGLIHGPCKVLPPRKFSEERVIQTHSQTTTFDKPNRFFLCKWFYDEKKLVLQGSPFLGGYSLRYALLILRSDFKNVKQE</sequence>
<keyword evidence="2" id="KW-1185">Reference proteome</keyword>
<accession>A0ACB9A320</accession>
<gene>
    <name evidence="1" type="ORF">L1987_73998</name>
</gene>
<evidence type="ECO:0000313" key="2">
    <source>
        <dbReference type="Proteomes" id="UP001056120"/>
    </source>
</evidence>
<organism evidence="1 2">
    <name type="scientific">Smallanthus sonchifolius</name>
    <dbReference type="NCBI Taxonomy" id="185202"/>
    <lineage>
        <taxon>Eukaryota</taxon>
        <taxon>Viridiplantae</taxon>
        <taxon>Streptophyta</taxon>
        <taxon>Embryophyta</taxon>
        <taxon>Tracheophyta</taxon>
        <taxon>Spermatophyta</taxon>
        <taxon>Magnoliopsida</taxon>
        <taxon>eudicotyledons</taxon>
        <taxon>Gunneridae</taxon>
        <taxon>Pentapetalae</taxon>
        <taxon>asterids</taxon>
        <taxon>campanulids</taxon>
        <taxon>Asterales</taxon>
        <taxon>Asteraceae</taxon>
        <taxon>Asteroideae</taxon>
        <taxon>Heliantheae alliance</taxon>
        <taxon>Millerieae</taxon>
        <taxon>Smallanthus</taxon>
    </lineage>
</organism>